<dbReference type="PANTHER" id="PTHR31668:SF20">
    <property type="entry name" value="ZN(II)2CYS6 TRANSCRIPTION FACTOR (EUROFUNG)"/>
    <property type="match status" value="1"/>
</dbReference>
<dbReference type="CDD" id="cd12148">
    <property type="entry name" value="fungal_TF_MHR"/>
    <property type="match status" value="1"/>
</dbReference>
<dbReference type="GO" id="GO:0008270">
    <property type="term" value="F:zinc ion binding"/>
    <property type="evidence" value="ECO:0007669"/>
    <property type="project" value="InterPro"/>
</dbReference>
<dbReference type="GO" id="GO:0000981">
    <property type="term" value="F:DNA-binding transcription factor activity, RNA polymerase II-specific"/>
    <property type="evidence" value="ECO:0007669"/>
    <property type="project" value="InterPro"/>
</dbReference>
<organism evidence="4 5">
    <name type="scientific">Tolypocladium ophioglossoides (strain CBS 100239)</name>
    <name type="common">Snaketongue truffleclub</name>
    <name type="synonym">Elaphocordyceps ophioglossoides</name>
    <dbReference type="NCBI Taxonomy" id="1163406"/>
    <lineage>
        <taxon>Eukaryota</taxon>
        <taxon>Fungi</taxon>
        <taxon>Dikarya</taxon>
        <taxon>Ascomycota</taxon>
        <taxon>Pezizomycotina</taxon>
        <taxon>Sordariomycetes</taxon>
        <taxon>Hypocreomycetidae</taxon>
        <taxon>Hypocreales</taxon>
        <taxon>Ophiocordycipitaceae</taxon>
        <taxon>Tolypocladium</taxon>
    </lineage>
</organism>
<dbReference type="InterPro" id="IPR001138">
    <property type="entry name" value="Zn2Cys6_DnaBD"/>
</dbReference>
<dbReference type="PROSITE" id="PS00463">
    <property type="entry name" value="ZN2_CY6_FUNGAL_1"/>
    <property type="match status" value="1"/>
</dbReference>
<dbReference type="InterPro" id="IPR036864">
    <property type="entry name" value="Zn2-C6_fun-type_DNA-bd_sf"/>
</dbReference>
<evidence type="ECO:0000313" key="5">
    <source>
        <dbReference type="Proteomes" id="UP000036947"/>
    </source>
</evidence>
<comment type="caution">
    <text evidence="4">The sequence shown here is derived from an EMBL/GenBank/DDBJ whole genome shotgun (WGS) entry which is preliminary data.</text>
</comment>
<dbReference type="CDD" id="cd00067">
    <property type="entry name" value="GAL4"/>
    <property type="match status" value="1"/>
</dbReference>
<accession>A0A0L0ND57</accession>
<reference evidence="4 5" key="1">
    <citation type="journal article" date="2015" name="BMC Genomics">
        <title>The genome of the truffle-parasite Tolypocladium ophioglossoides and the evolution of antifungal peptaibiotics.</title>
        <authorList>
            <person name="Quandt C.A."/>
            <person name="Bushley K.E."/>
            <person name="Spatafora J.W."/>
        </authorList>
    </citation>
    <scope>NUCLEOTIDE SEQUENCE [LARGE SCALE GENOMIC DNA]</scope>
    <source>
        <strain evidence="4 5">CBS 100239</strain>
    </source>
</reference>
<gene>
    <name evidence="4" type="ORF">TOPH_03378</name>
</gene>
<dbReference type="Gene3D" id="4.10.240.10">
    <property type="entry name" value="Zn(2)-C6 fungal-type DNA-binding domain"/>
    <property type="match status" value="1"/>
</dbReference>
<name>A0A0L0ND57_TOLOC</name>
<dbReference type="OrthoDB" id="4132249at2759"/>
<protein>
    <submittedName>
        <fullName evidence="4">Putative sucrose utilization protein SUC1</fullName>
    </submittedName>
</protein>
<proteinExistence type="predicted"/>
<dbReference type="EMBL" id="LFRF01000007">
    <property type="protein sequence ID" value="KND92001.1"/>
    <property type="molecule type" value="Genomic_DNA"/>
</dbReference>
<sequence length="490" mass="53978">MDGGSRKRRGSDMDPAAAGRPPGPSAAKRFQVPRACQRCKARRRGCDERRPCQRCLRAGLGEQCTASSAGAWPRASLVPDAGAVQVRVAELAQAPVVDYCTQLFFELFHPTIPVLTTDHVARLRAAAPFPETGAEACSLLVAMCAHVLLHAELAGNGPPASPTVLPEDPQTYGRSLLDAALAAHRRLHWHSAPTLDQCLLAFFLYAGQVRLARHSQAFRLLREATTLWALVRDKRGDGGCTDALLDRLFWVLLISERSHAIRFDRSITLHITSRTPNIGAHDVSLSGLWCLAALFRPIDSAFMAMKNGEVTASSPSPKLLEDAERAINAAIPPSAVLKDVQKSNLRITSLWLRVIIWQLRLRLGYLTETSYHHSLTYRYPLEIAKELTLSTRDLPIQSMHVHGIGLTEKLFDIASAVVDVLARVPHSPSIDHDRGVAIQRPPEDDLVYLRHLILQLPSGQAVYNDLLEKHMHQALPSTMLQGVISQYTPS</sequence>
<dbReference type="STRING" id="1163406.A0A0L0ND57"/>
<evidence type="ECO:0000313" key="4">
    <source>
        <dbReference type="EMBL" id="KND92001.1"/>
    </source>
</evidence>
<dbReference type="InterPro" id="IPR050797">
    <property type="entry name" value="Carb_Metab_Trans_Reg"/>
</dbReference>
<keyword evidence="1" id="KW-0539">Nucleus</keyword>
<dbReference type="AlphaFoldDB" id="A0A0L0ND57"/>
<evidence type="ECO:0000259" key="3">
    <source>
        <dbReference type="PROSITE" id="PS50048"/>
    </source>
</evidence>
<dbReference type="PANTHER" id="PTHR31668">
    <property type="entry name" value="GLUCOSE TRANSPORT TRANSCRIPTION REGULATOR RGT1-RELATED-RELATED"/>
    <property type="match status" value="1"/>
</dbReference>
<feature type="domain" description="Zn(2)-C6 fungal-type" evidence="3">
    <location>
        <begin position="35"/>
        <end position="66"/>
    </location>
</feature>
<dbReference type="Proteomes" id="UP000036947">
    <property type="component" value="Unassembled WGS sequence"/>
</dbReference>
<keyword evidence="5" id="KW-1185">Reference proteome</keyword>
<dbReference type="SMART" id="SM00066">
    <property type="entry name" value="GAL4"/>
    <property type="match status" value="1"/>
</dbReference>
<dbReference type="Pfam" id="PF00172">
    <property type="entry name" value="Zn_clus"/>
    <property type="match status" value="1"/>
</dbReference>
<dbReference type="SUPFAM" id="SSF57701">
    <property type="entry name" value="Zn2/Cys6 DNA-binding domain"/>
    <property type="match status" value="1"/>
</dbReference>
<evidence type="ECO:0000256" key="1">
    <source>
        <dbReference type="ARBA" id="ARBA00023242"/>
    </source>
</evidence>
<evidence type="ECO:0000256" key="2">
    <source>
        <dbReference type="SAM" id="MobiDB-lite"/>
    </source>
</evidence>
<dbReference type="PROSITE" id="PS50048">
    <property type="entry name" value="ZN2_CY6_FUNGAL_2"/>
    <property type="match status" value="1"/>
</dbReference>
<feature type="region of interest" description="Disordered" evidence="2">
    <location>
        <begin position="1"/>
        <end position="31"/>
    </location>
</feature>